<accession>A0AAN7PAD6</accession>
<evidence type="ECO:0000313" key="1">
    <source>
        <dbReference type="EMBL" id="KAK4880344.1"/>
    </source>
</evidence>
<dbReference type="Pfam" id="PF10245">
    <property type="entry name" value="MRP-S22"/>
    <property type="match status" value="1"/>
</dbReference>
<evidence type="ECO:0008006" key="3">
    <source>
        <dbReference type="Google" id="ProtNLM"/>
    </source>
</evidence>
<reference evidence="2" key="1">
    <citation type="submission" date="2023-01" db="EMBL/GenBank/DDBJ databases">
        <title>Key to firefly adult light organ development and bioluminescence: homeobox transcription factors regulate luciferase expression and transportation to peroxisome.</title>
        <authorList>
            <person name="Fu X."/>
        </authorList>
    </citation>
    <scope>NUCLEOTIDE SEQUENCE [LARGE SCALE GENOMIC DNA]</scope>
</reference>
<gene>
    <name evidence="1" type="ORF">RN001_008490</name>
</gene>
<comment type="caution">
    <text evidence="1">The sequence shown here is derived from an EMBL/GenBank/DDBJ whole genome shotgun (WGS) entry which is preliminary data.</text>
</comment>
<dbReference type="GO" id="GO:0003735">
    <property type="term" value="F:structural constituent of ribosome"/>
    <property type="evidence" value="ECO:0007669"/>
    <property type="project" value="TreeGrafter"/>
</dbReference>
<dbReference type="GO" id="GO:0005763">
    <property type="term" value="C:mitochondrial small ribosomal subunit"/>
    <property type="evidence" value="ECO:0007669"/>
    <property type="project" value="TreeGrafter"/>
</dbReference>
<proteinExistence type="predicted"/>
<dbReference type="EMBL" id="JARPUR010000003">
    <property type="protein sequence ID" value="KAK4880344.1"/>
    <property type="molecule type" value="Genomic_DNA"/>
</dbReference>
<dbReference type="AlphaFoldDB" id="A0AAN7PAD6"/>
<name>A0AAN7PAD6_9COLE</name>
<sequence>MTDEQLKETLEEAKERAEDILQMPPVVQVRNVIDRVYINDPALKGLESTNTVFTDVTFGVKDQDRLIVVREPNGVLRDANWDERDRMNQVYFPKPNRKLKVPKMFQDDYLQDLLKRKEYEFVLNMASLHFDPDHPDYQRVTSITYQHINDNNGFNMLRSTRHFGPLTFYLVWFKNVDNLLLELIETARIDEVNHLLQLYGKVNECQFNVSDLQSLDSLSEYITNVSNKKGSLELAVQAYKDLIRQRKQLEDGIQAAHGLI</sequence>
<dbReference type="Proteomes" id="UP001353858">
    <property type="component" value="Unassembled WGS sequence"/>
</dbReference>
<evidence type="ECO:0000313" key="2">
    <source>
        <dbReference type="Proteomes" id="UP001353858"/>
    </source>
</evidence>
<dbReference type="PANTHER" id="PTHR13071">
    <property type="entry name" value="MITOCHONDRIAL 28S RIBOSOMAL PROTEIN S22"/>
    <property type="match status" value="1"/>
</dbReference>
<keyword evidence="2" id="KW-1185">Reference proteome</keyword>
<organism evidence="1 2">
    <name type="scientific">Aquatica leii</name>
    <dbReference type="NCBI Taxonomy" id="1421715"/>
    <lineage>
        <taxon>Eukaryota</taxon>
        <taxon>Metazoa</taxon>
        <taxon>Ecdysozoa</taxon>
        <taxon>Arthropoda</taxon>
        <taxon>Hexapoda</taxon>
        <taxon>Insecta</taxon>
        <taxon>Pterygota</taxon>
        <taxon>Neoptera</taxon>
        <taxon>Endopterygota</taxon>
        <taxon>Coleoptera</taxon>
        <taxon>Polyphaga</taxon>
        <taxon>Elateriformia</taxon>
        <taxon>Elateroidea</taxon>
        <taxon>Lampyridae</taxon>
        <taxon>Luciolinae</taxon>
        <taxon>Aquatica</taxon>
    </lineage>
</organism>
<protein>
    <recommendedName>
        <fullName evidence="3">28S ribosomal protein S22, mitochondrial</fullName>
    </recommendedName>
</protein>
<dbReference type="InterPro" id="IPR019374">
    <property type="entry name" value="Ribosomal_mS22"/>
</dbReference>
<dbReference type="PANTHER" id="PTHR13071:SF4">
    <property type="entry name" value="SMALL RIBOSOMAL SUBUNIT PROTEIN MS22"/>
    <property type="match status" value="1"/>
</dbReference>